<keyword evidence="1" id="KW-0238">DNA-binding</keyword>
<reference evidence="3" key="2">
    <citation type="submission" date="2020-07" db="EMBL/GenBank/DDBJ databases">
        <authorList>
            <person name="Lood C."/>
            <person name="Girard L."/>
        </authorList>
    </citation>
    <scope>NUCLEOTIDE SEQUENCE</scope>
    <source>
        <strain evidence="3">BW13M1</strain>
    </source>
</reference>
<evidence type="ECO:0000259" key="2">
    <source>
        <dbReference type="PROSITE" id="PS50943"/>
    </source>
</evidence>
<organism evidence="3">
    <name type="scientific">Pseudomonas peradeniyensis</name>
    <dbReference type="NCBI Taxonomy" id="2745488"/>
    <lineage>
        <taxon>Bacteria</taxon>
        <taxon>Pseudomonadati</taxon>
        <taxon>Pseudomonadota</taxon>
        <taxon>Gammaproteobacteria</taxon>
        <taxon>Pseudomonadales</taxon>
        <taxon>Pseudomonadaceae</taxon>
        <taxon>Pseudomonas</taxon>
    </lineage>
</organism>
<dbReference type="PANTHER" id="PTHR36924:SF1">
    <property type="entry name" value="ANTITOXIN HIGA-1"/>
    <property type="match status" value="1"/>
</dbReference>
<evidence type="ECO:0000313" key="3">
    <source>
        <dbReference type="EMBL" id="MBC3445563.1"/>
    </source>
</evidence>
<evidence type="ECO:0000256" key="1">
    <source>
        <dbReference type="ARBA" id="ARBA00023125"/>
    </source>
</evidence>
<dbReference type="GO" id="GO:0003677">
    <property type="term" value="F:DNA binding"/>
    <property type="evidence" value="ECO:0007669"/>
    <property type="project" value="UniProtKB-KW"/>
</dbReference>
<protein>
    <submittedName>
        <fullName evidence="3">HigA family addiction module antidote protein</fullName>
    </submittedName>
</protein>
<feature type="domain" description="HTH cro/C1-type" evidence="2">
    <location>
        <begin position="21"/>
        <end position="67"/>
    </location>
</feature>
<dbReference type="Pfam" id="PF13560">
    <property type="entry name" value="HTH_31"/>
    <property type="match status" value="1"/>
</dbReference>
<dbReference type="PROSITE" id="PS50943">
    <property type="entry name" value="HTH_CROC1"/>
    <property type="match status" value="1"/>
</dbReference>
<dbReference type="InterPro" id="IPR013430">
    <property type="entry name" value="Toxin_antidote_HigA"/>
</dbReference>
<dbReference type="Gene3D" id="1.10.260.40">
    <property type="entry name" value="lambda repressor-like DNA-binding domains"/>
    <property type="match status" value="1"/>
</dbReference>
<accession>A0A923G9I0</accession>
<gene>
    <name evidence="3" type="ORF">HU751_07250</name>
</gene>
<dbReference type="InterPro" id="IPR010982">
    <property type="entry name" value="Lambda_DNA-bd_dom_sf"/>
</dbReference>
<dbReference type="InterPro" id="IPR001387">
    <property type="entry name" value="Cro/C1-type_HTH"/>
</dbReference>
<dbReference type="RefSeq" id="WP_186732615.1">
    <property type="nucleotide sequence ID" value="NZ_JABWRJ020000001.1"/>
</dbReference>
<dbReference type="EMBL" id="JABWRJ010000006">
    <property type="protein sequence ID" value="MBC3445563.1"/>
    <property type="molecule type" value="Genomic_DNA"/>
</dbReference>
<comment type="caution">
    <text evidence="3">The sequence shown here is derived from an EMBL/GenBank/DDBJ whole genome shotgun (WGS) entry which is preliminary data.</text>
</comment>
<dbReference type="NCBIfam" id="TIGR02607">
    <property type="entry name" value="antidote_HigA"/>
    <property type="match status" value="1"/>
</dbReference>
<dbReference type="CDD" id="cd00093">
    <property type="entry name" value="HTH_XRE"/>
    <property type="match status" value="1"/>
</dbReference>
<name>A0A923G9I0_9PSED</name>
<dbReference type="SUPFAM" id="SSF47413">
    <property type="entry name" value="lambda repressor-like DNA-binding domains"/>
    <property type="match status" value="1"/>
</dbReference>
<reference evidence="3" key="1">
    <citation type="journal article" date="2020" name="Microorganisms">
        <title>Reliable Identification of Environmental Pseudomonas Isolates Using the rpoD Gene.</title>
        <authorList>
            <consortium name="The Broad Institute Genome Sequencing Platform"/>
            <person name="Girard L."/>
            <person name="Lood C."/>
            <person name="Rokni-Zadeh H."/>
            <person name="van Noort V."/>
            <person name="Lavigne R."/>
            <person name="De Mot R."/>
        </authorList>
    </citation>
    <scope>NUCLEOTIDE SEQUENCE</scope>
    <source>
        <strain evidence="3">BW13M1</strain>
    </source>
</reference>
<dbReference type="PANTHER" id="PTHR36924">
    <property type="entry name" value="ANTITOXIN HIGA-1"/>
    <property type="match status" value="1"/>
</dbReference>
<sequence>MAMHNPPHPGETLREDVLPTLGLTVKAFAEHLGFSREALSRVLHGRAAVSPDLAVRLEMAGISTARLWLTIQVDYDIWQARQRQQPVIKRLHQAA</sequence>
<dbReference type="AlphaFoldDB" id="A0A923G9I0"/>
<proteinExistence type="predicted"/>